<reference evidence="2" key="1">
    <citation type="journal article" date="2021" name="Proc. Natl. Acad. Sci. U.S.A.">
        <title>A Catalog of Tens of Thousands of Viruses from Human Metagenomes Reveals Hidden Associations with Chronic Diseases.</title>
        <authorList>
            <person name="Tisza M.J."/>
            <person name="Buck C.B."/>
        </authorList>
    </citation>
    <scope>NUCLEOTIDE SEQUENCE</scope>
    <source>
        <strain evidence="2">CtDJ83</strain>
    </source>
</reference>
<feature type="compositionally biased region" description="Polar residues" evidence="1">
    <location>
        <begin position="15"/>
        <end position="24"/>
    </location>
</feature>
<feature type="region of interest" description="Disordered" evidence="1">
    <location>
        <begin position="1"/>
        <end position="24"/>
    </location>
</feature>
<organism evidence="2">
    <name type="scientific">virus sp. ctDJ83</name>
    <dbReference type="NCBI Taxonomy" id="2827625"/>
    <lineage>
        <taxon>Viruses</taxon>
    </lineage>
</organism>
<name>A0A8S5RJ07_9VIRU</name>
<sequence length="189" mass="21991">MKSLAPTEQGELHQGQLQRQSKKTSVSLLKCGRQLRMGSSEGNTPSFPELIRAIDSDLIAPICLINRDDEDRDQLLRHISLIILEVNDWFGAGLRPDQIVMMAKRVITSYPHLYLDDLYIFKDKCLSLQYGKVFGQFTPSVFFEWLSTYWQDRSTEIENNAIAEHNETKGQREYTPKEWFQMAKRKTME</sequence>
<proteinExistence type="predicted"/>
<accession>A0A8S5RJ07</accession>
<evidence type="ECO:0000313" key="2">
    <source>
        <dbReference type="EMBL" id="DAE31368.1"/>
    </source>
</evidence>
<dbReference type="EMBL" id="BK059107">
    <property type="protein sequence ID" value="DAE31368.1"/>
    <property type="molecule type" value="Genomic_DNA"/>
</dbReference>
<evidence type="ECO:0000256" key="1">
    <source>
        <dbReference type="SAM" id="MobiDB-lite"/>
    </source>
</evidence>
<protein>
    <submittedName>
        <fullName evidence="2">Uncharacterized protein</fullName>
    </submittedName>
</protein>